<protein>
    <submittedName>
        <fullName evidence="3">Helix-turn-helix domain-containing protein</fullName>
    </submittedName>
</protein>
<evidence type="ECO:0000313" key="3">
    <source>
        <dbReference type="EMBL" id="UJG41189.1"/>
    </source>
</evidence>
<dbReference type="InterPro" id="IPR055771">
    <property type="entry name" value="DUF7347"/>
</dbReference>
<dbReference type="CDD" id="cd00090">
    <property type="entry name" value="HTH_ARSR"/>
    <property type="match status" value="1"/>
</dbReference>
<organism evidence="3">
    <name type="scientific">Candidatus Heimdallarchaeum aukensis</name>
    <dbReference type="NCBI Taxonomy" id="2876573"/>
    <lineage>
        <taxon>Archaea</taxon>
        <taxon>Promethearchaeati</taxon>
        <taxon>Candidatus Heimdallarchaeota</taxon>
        <taxon>Candidatus Heimdallarchaeia (ex Rinke et al. 2021) (nom. nud.)</taxon>
        <taxon>Candidatus Heimdallarchaeales</taxon>
        <taxon>Candidatus Heimdallarchaeaceae</taxon>
        <taxon>Candidatus Heimdallarchaeum</taxon>
    </lineage>
</organism>
<feature type="domain" description="DUF7347" evidence="2">
    <location>
        <begin position="11"/>
        <end position="78"/>
    </location>
</feature>
<dbReference type="EMBL" id="CP084166">
    <property type="protein sequence ID" value="UJG41189.1"/>
    <property type="molecule type" value="Genomic_DNA"/>
</dbReference>
<dbReference type="SUPFAM" id="SSF46785">
    <property type="entry name" value="Winged helix' DNA-binding domain"/>
    <property type="match status" value="1"/>
</dbReference>
<keyword evidence="1" id="KW-0472">Membrane</keyword>
<feature type="transmembrane region" description="Helical" evidence="1">
    <location>
        <begin position="209"/>
        <end position="232"/>
    </location>
</feature>
<dbReference type="Pfam" id="PF24038">
    <property type="entry name" value="DUF7347"/>
    <property type="match status" value="1"/>
</dbReference>
<reference evidence="3" key="1">
    <citation type="journal article" date="2022" name="Nat. Microbiol.">
        <title>Unique mobile elements and scalable gene flow at the prokaryote-eukaryote boundary revealed by circularized Asgard archaea genomes.</title>
        <authorList>
            <person name="Wu F."/>
            <person name="Speth D.R."/>
            <person name="Philosof A."/>
            <person name="Cremiere A."/>
            <person name="Narayanan A."/>
            <person name="Barco R.A."/>
            <person name="Connon S.A."/>
            <person name="Amend J.P."/>
            <person name="Antoshechkin I.A."/>
            <person name="Orphan V.J."/>
        </authorList>
    </citation>
    <scope>NUCLEOTIDE SEQUENCE</scope>
    <source>
        <strain evidence="3">PM71</strain>
    </source>
</reference>
<keyword evidence="1" id="KW-0812">Transmembrane</keyword>
<dbReference type="InterPro" id="IPR011991">
    <property type="entry name" value="ArsR-like_HTH"/>
</dbReference>
<dbReference type="AlphaFoldDB" id="A0A9Y1FLU3"/>
<dbReference type="InterPro" id="IPR036388">
    <property type="entry name" value="WH-like_DNA-bd_sf"/>
</dbReference>
<accession>A0A9Y1FLU3</accession>
<keyword evidence="1" id="KW-1133">Transmembrane helix</keyword>
<sequence length="273" mass="31424">MDNSNDSIKEMKLFSNQTRRDLLKLLGESGGLSFTNIKEELRLTDGRLYFHLKKLEGYIEKDTQNNYKLTLDGKKIYDSLFFSHIKEQKKFEEDVSSKSLNKIFPEDIVYYLIGTKTRSMIELNMLLLILCWFFAVTDSYFSSIETIVLGGAIVNFVINLIHWYFYCLLIYIILKIAKKGIDFVELTIVTIIGIAPYFLYLLIKGILQLLNIEIIGLINIVLVILFVICKIWSSLIIAQGLTVVSKIHPSQSLLAVISLTIIDYLYLFITLSM</sequence>
<feature type="transmembrane region" description="Helical" evidence="1">
    <location>
        <begin position="123"/>
        <end position="141"/>
    </location>
</feature>
<dbReference type="Gene3D" id="1.10.10.10">
    <property type="entry name" value="Winged helix-like DNA-binding domain superfamily/Winged helix DNA-binding domain"/>
    <property type="match status" value="1"/>
</dbReference>
<name>A0A9Y1FLU3_9ARCH</name>
<evidence type="ECO:0000259" key="2">
    <source>
        <dbReference type="Pfam" id="PF24038"/>
    </source>
</evidence>
<feature type="transmembrane region" description="Helical" evidence="1">
    <location>
        <begin position="186"/>
        <end position="203"/>
    </location>
</feature>
<feature type="transmembrane region" description="Helical" evidence="1">
    <location>
        <begin position="147"/>
        <end position="174"/>
    </location>
</feature>
<gene>
    <name evidence="3" type="ORF">K9W45_01690</name>
</gene>
<dbReference type="Proteomes" id="UP001201020">
    <property type="component" value="Chromosome"/>
</dbReference>
<proteinExistence type="predicted"/>
<evidence type="ECO:0000256" key="1">
    <source>
        <dbReference type="SAM" id="Phobius"/>
    </source>
</evidence>
<dbReference type="InterPro" id="IPR036390">
    <property type="entry name" value="WH_DNA-bd_sf"/>
</dbReference>
<feature type="transmembrane region" description="Helical" evidence="1">
    <location>
        <begin position="253"/>
        <end position="271"/>
    </location>
</feature>